<organism evidence="1 2">
    <name type="scientific">Albugo candida</name>
    <dbReference type="NCBI Taxonomy" id="65357"/>
    <lineage>
        <taxon>Eukaryota</taxon>
        <taxon>Sar</taxon>
        <taxon>Stramenopiles</taxon>
        <taxon>Oomycota</taxon>
        <taxon>Peronosporomycetes</taxon>
        <taxon>Albuginales</taxon>
        <taxon>Albuginaceae</taxon>
        <taxon>Albugo</taxon>
    </lineage>
</organism>
<keyword evidence="2" id="KW-1185">Reference proteome</keyword>
<reference evidence="1 2" key="1">
    <citation type="submission" date="2012-05" db="EMBL/GenBank/DDBJ databases">
        <title>Recombination and specialization in a pathogen metapopulation.</title>
        <authorList>
            <person name="Gardiner A."/>
            <person name="Kemen E."/>
            <person name="Schultz-Larsen T."/>
            <person name="MacLean D."/>
            <person name="Van Oosterhout C."/>
            <person name="Jones J.D.G."/>
        </authorList>
    </citation>
    <scope>NUCLEOTIDE SEQUENCE [LARGE SCALE GENOMIC DNA]</scope>
    <source>
        <strain evidence="1 2">Ac Nc2</strain>
    </source>
</reference>
<evidence type="ECO:0000313" key="2">
    <source>
        <dbReference type="Proteomes" id="UP000053237"/>
    </source>
</evidence>
<name>A0A024FVN5_9STRA</name>
<dbReference type="EMBL" id="CAIX01000361">
    <property type="protein sequence ID" value="CCI10724.1"/>
    <property type="molecule type" value="Genomic_DNA"/>
</dbReference>
<protein>
    <submittedName>
        <fullName evidence="1">Uncharacterized protein</fullName>
    </submittedName>
</protein>
<evidence type="ECO:0000313" key="1">
    <source>
        <dbReference type="EMBL" id="CCI10724.1"/>
    </source>
</evidence>
<proteinExistence type="predicted"/>
<sequence>MRGLILSRDVMSRLGLCPRRLVAEARRHSPVFDLQSEDTMQAEKGPLEEVLTVGTDKIEEDVSLEVKNEWKGDLLHYTPILAIQNQNDDESHVLDQLNLKTEEARAAGCPADTVQNWTLSYKHKKTALEYHWEETPCESGSVISAIT</sequence>
<dbReference type="InParanoid" id="A0A024FVN5"/>
<dbReference type="AlphaFoldDB" id="A0A024FVN5"/>
<accession>A0A024FVN5</accession>
<dbReference type="Proteomes" id="UP000053237">
    <property type="component" value="Unassembled WGS sequence"/>
</dbReference>
<comment type="caution">
    <text evidence="1">The sequence shown here is derived from an EMBL/GenBank/DDBJ whole genome shotgun (WGS) entry which is preliminary data.</text>
</comment>
<gene>
    <name evidence="1" type="ORF">BN9_113790</name>
</gene>